<reference evidence="1" key="1">
    <citation type="journal article" date="2020" name="Nature">
        <title>Giant virus diversity and host interactions through global metagenomics.</title>
        <authorList>
            <person name="Schulz F."/>
            <person name="Roux S."/>
            <person name="Paez-Espino D."/>
            <person name="Jungbluth S."/>
            <person name="Walsh D.A."/>
            <person name="Denef V.J."/>
            <person name="McMahon K.D."/>
            <person name="Konstantinidis K.T."/>
            <person name="Eloe-Fadrosh E.A."/>
            <person name="Kyrpides N.C."/>
            <person name="Woyke T."/>
        </authorList>
    </citation>
    <scope>NUCLEOTIDE SEQUENCE</scope>
    <source>
        <strain evidence="1">GVMAG-M-3300023184-161</strain>
    </source>
</reference>
<dbReference type="EMBL" id="MN740000">
    <property type="protein sequence ID" value="QHT82439.1"/>
    <property type="molecule type" value="Genomic_DNA"/>
</dbReference>
<protein>
    <submittedName>
        <fullName evidence="1">Uncharacterized protein</fullName>
    </submittedName>
</protein>
<proteinExistence type="predicted"/>
<dbReference type="InterPro" id="IPR043977">
    <property type="entry name" value="DUF5759"/>
</dbReference>
<name>A0A6C0HPL2_9ZZZZ</name>
<dbReference type="Pfam" id="PF19063">
    <property type="entry name" value="DUF5759"/>
    <property type="match status" value="1"/>
</dbReference>
<organism evidence="1">
    <name type="scientific">viral metagenome</name>
    <dbReference type="NCBI Taxonomy" id="1070528"/>
    <lineage>
        <taxon>unclassified sequences</taxon>
        <taxon>metagenomes</taxon>
        <taxon>organismal metagenomes</taxon>
    </lineage>
</organism>
<dbReference type="AlphaFoldDB" id="A0A6C0HPL2"/>
<sequence>MTTIFNIDDHSGDSCKMNLDELYEIKQQRDLNTVSVYNKILNRIHTKIKTASTQRVMEQHCWFLIPEMVIGIPKYNSSECTIYIIDKLKENGFMVTYTNPNLLLISWKHWVPKYVRTELKKKTGIVVDGYGNNLENDTDNGHSKNPFDLSTTHAIGDSVTKNKKPESLFKKIETYKPSGTIYNELILKKSDN</sequence>
<accession>A0A6C0HPL2</accession>
<evidence type="ECO:0000313" key="1">
    <source>
        <dbReference type="EMBL" id="QHT82439.1"/>
    </source>
</evidence>